<dbReference type="RefSeq" id="WP_121928218.1">
    <property type="nucleotide sequence ID" value="NZ_CP068291.1"/>
</dbReference>
<dbReference type="PROSITE" id="PS51343">
    <property type="entry name" value="PII_GLNB_DOM"/>
    <property type="match status" value="1"/>
</dbReference>
<dbReference type="GO" id="GO:0005829">
    <property type="term" value="C:cytosol"/>
    <property type="evidence" value="ECO:0007669"/>
    <property type="project" value="TreeGrafter"/>
</dbReference>
<organism evidence="2 3">
    <name type="scientific">Corynebacterium macginleyi</name>
    <dbReference type="NCBI Taxonomy" id="38290"/>
    <lineage>
        <taxon>Bacteria</taxon>
        <taxon>Bacillati</taxon>
        <taxon>Actinomycetota</taxon>
        <taxon>Actinomycetes</taxon>
        <taxon>Mycobacteriales</taxon>
        <taxon>Corynebacteriaceae</taxon>
        <taxon>Corynebacterium</taxon>
    </lineage>
</organism>
<evidence type="ECO:0000313" key="1">
    <source>
        <dbReference type="EMBL" id="MBM0244761.1"/>
    </source>
</evidence>
<dbReference type="Pfam" id="PF00543">
    <property type="entry name" value="P-II"/>
    <property type="match status" value="1"/>
</dbReference>
<dbReference type="Proteomes" id="UP001518680">
    <property type="component" value="Unassembled WGS sequence"/>
</dbReference>
<dbReference type="PANTHER" id="PTHR30115">
    <property type="entry name" value="NITROGEN REGULATORY PROTEIN P-II"/>
    <property type="match status" value="1"/>
</dbReference>
<protein>
    <submittedName>
        <fullName evidence="2">P-II family nitrogen regulator</fullName>
    </submittedName>
</protein>
<evidence type="ECO:0000313" key="4">
    <source>
        <dbReference type="Proteomes" id="UP001518680"/>
    </source>
</evidence>
<sequence>MKLVTAVVKPFTLGDIQQALHKLGSPGMTVTEIEGFGQQRGNKEIYRGAQFATSFVPKVKIELIVADNDAEAIVDAIVDAACTGEIGDGKIWIAPAEDVIRVRTGERGEKAI</sequence>
<accession>A0A3M0FVU4</accession>
<evidence type="ECO:0000313" key="2">
    <source>
        <dbReference type="EMBL" id="RMB56804.1"/>
    </source>
</evidence>
<dbReference type="PANTHER" id="PTHR30115:SF11">
    <property type="entry name" value="NITROGEN REGULATORY PROTEIN P-II HOMOLOG"/>
    <property type="match status" value="1"/>
</dbReference>
<proteinExistence type="predicted"/>
<keyword evidence="4" id="KW-1185">Reference proteome</keyword>
<gene>
    <name evidence="2" type="ORF">D9543_10475</name>
    <name evidence="1" type="ORF">GWO63_011050</name>
</gene>
<dbReference type="PRINTS" id="PR00340">
    <property type="entry name" value="PIIGLNB"/>
</dbReference>
<dbReference type="InterPro" id="IPR015867">
    <property type="entry name" value="N-reg_PII/ATP_PRibTrfase_C"/>
</dbReference>
<comment type="caution">
    <text evidence="2">The sequence shown here is derived from an EMBL/GenBank/DDBJ whole genome shotgun (WGS) entry which is preliminary data.</text>
</comment>
<dbReference type="EMBL" id="REGC01000019">
    <property type="protein sequence ID" value="RMB56804.1"/>
    <property type="molecule type" value="Genomic_DNA"/>
</dbReference>
<dbReference type="GO" id="GO:0005524">
    <property type="term" value="F:ATP binding"/>
    <property type="evidence" value="ECO:0007669"/>
    <property type="project" value="TreeGrafter"/>
</dbReference>
<dbReference type="EMBL" id="JAACBX020000002">
    <property type="protein sequence ID" value="MBM0244761.1"/>
    <property type="molecule type" value="Genomic_DNA"/>
</dbReference>
<dbReference type="SMART" id="SM00938">
    <property type="entry name" value="P-II"/>
    <property type="match status" value="1"/>
</dbReference>
<dbReference type="GO" id="GO:0006808">
    <property type="term" value="P:regulation of nitrogen utilization"/>
    <property type="evidence" value="ECO:0007669"/>
    <property type="project" value="InterPro"/>
</dbReference>
<dbReference type="InterPro" id="IPR011322">
    <property type="entry name" value="N-reg_PII-like_a/b"/>
</dbReference>
<dbReference type="Gene3D" id="3.30.70.120">
    <property type="match status" value="1"/>
</dbReference>
<dbReference type="SUPFAM" id="SSF54913">
    <property type="entry name" value="GlnB-like"/>
    <property type="match status" value="1"/>
</dbReference>
<dbReference type="InterPro" id="IPR002187">
    <property type="entry name" value="N-reg_PII"/>
</dbReference>
<dbReference type="Proteomes" id="UP000270649">
    <property type="component" value="Unassembled WGS sequence"/>
</dbReference>
<name>A0A3M0FVU4_9CORY</name>
<reference evidence="2 3" key="1">
    <citation type="submission" date="2018-10" db="EMBL/GenBank/DDBJ databases">
        <title>Corynebacterium macginleyi genome sequencing and assembly of the type strain and two clinical samples.</title>
        <authorList>
            <person name="Bernier A.-M."/>
            <person name="Bernard K."/>
        </authorList>
    </citation>
    <scope>NUCLEOTIDE SEQUENCE [LARGE SCALE GENOMIC DNA]</scope>
    <source>
        <strain evidence="2 3">NML 120205</strain>
    </source>
</reference>
<dbReference type="AlphaFoldDB" id="A0A3M0FVU4"/>
<reference evidence="1 4" key="2">
    <citation type="submission" date="2021-01" db="EMBL/GenBank/DDBJ databases">
        <title>Complete genome sequences of Corynebacterium macginleyi strains isolated from infectious keratitis.</title>
        <authorList>
            <person name="Sagerfors S."/>
            <person name="Poehlein A."/>
            <person name="Soderquist B."/>
            <person name="Bruggemann H."/>
        </authorList>
    </citation>
    <scope>NUCLEOTIDE SEQUENCE [LARGE SCALE GENOMIC DNA]</scope>
    <source>
        <strain evidence="1 4">12T220</strain>
    </source>
</reference>
<evidence type="ECO:0000313" key="3">
    <source>
        <dbReference type="Proteomes" id="UP000270649"/>
    </source>
</evidence>
<dbReference type="GO" id="GO:0030234">
    <property type="term" value="F:enzyme regulator activity"/>
    <property type="evidence" value="ECO:0007669"/>
    <property type="project" value="InterPro"/>
</dbReference>